<protein>
    <recommendedName>
        <fullName evidence="2">Zn(2)-C6 fungal-type domain-containing protein</fullName>
    </recommendedName>
</protein>
<dbReference type="PROSITE" id="PS00463">
    <property type="entry name" value="ZN2_CY6_FUNGAL_1"/>
    <property type="match status" value="1"/>
</dbReference>
<accession>A0AAV9TGY5</accession>
<dbReference type="PROSITE" id="PS50048">
    <property type="entry name" value="ZN2_CY6_FUNGAL_2"/>
    <property type="match status" value="1"/>
</dbReference>
<dbReference type="InterPro" id="IPR053157">
    <property type="entry name" value="Sterol_Uptake_Regulator"/>
</dbReference>
<dbReference type="Pfam" id="PF11951">
    <property type="entry name" value="Fungal_trans_2"/>
    <property type="match status" value="1"/>
</dbReference>
<dbReference type="GO" id="GO:0008270">
    <property type="term" value="F:zinc ion binding"/>
    <property type="evidence" value="ECO:0007669"/>
    <property type="project" value="InterPro"/>
</dbReference>
<comment type="caution">
    <text evidence="3">The sequence shown here is derived from an EMBL/GenBank/DDBJ whole genome shotgun (WGS) entry which is preliminary data.</text>
</comment>
<dbReference type="Gene3D" id="4.10.240.10">
    <property type="entry name" value="Zn(2)-C6 fungal-type DNA-binding domain"/>
    <property type="match status" value="1"/>
</dbReference>
<dbReference type="Proteomes" id="UP001327957">
    <property type="component" value="Unassembled WGS sequence"/>
</dbReference>
<evidence type="ECO:0000256" key="1">
    <source>
        <dbReference type="ARBA" id="ARBA00023242"/>
    </source>
</evidence>
<organism evidence="3 4">
    <name type="scientific">Colletotrichum tabaci</name>
    <dbReference type="NCBI Taxonomy" id="1209068"/>
    <lineage>
        <taxon>Eukaryota</taxon>
        <taxon>Fungi</taxon>
        <taxon>Dikarya</taxon>
        <taxon>Ascomycota</taxon>
        <taxon>Pezizomycotina</taxon>
        <taxon>Sordariomycetes</taxon>
        <taxon>Hypocreomycetidae</taxon>
        <taxon>Glomerellales</taxon>
        <taxon>Glomerellaceae</taxon>
        <taxon>Colletotrichum</taxon>
        <taxon>Colletotrichum destructivum species complex</taxon>
    </lineage>
</organism>
<dbReference type="SMART" id="SM00066">
    <property type="entry name" value="GAL4"/>
    <property type="match status" value="1"/>
</dbReference>
<proteinExistence type="predicted"/>
<dbReference type="EMBL" id="JASAOK010000023">
    <property type="protein sequence ID" value="KAK6221147.1"/>
    <property type="molecule type" value="Genomic_DNA"/>
</dbReference>
<evidence type="ECO:0000259" key="2">
    <source>
        <dbReference type="PROSITE" id="PS50048"/>
    </source>
</evidence>
<keyword evidence="1" id="KW-0539">Nucleus</keyword>
<dbReference type="PANTHER" id="PTHR47784">
    <property type="entry name" value="STEROL UPTAKE CONTROL PROTEIN 2"/>
    <property type="match status" value="1"/>
</dbReference>
<gene>
    <name evidence="3" type="ORF">QIS74_04876</name>
</gene>
<feature type="domain" description="Zn(2)-C6 fungal-type" evidence="2">
    <location>
        <begin position="20"/>
        <end position="50"/>
    </location>
</feature>
<evidence type="ECO:0000313" key="3">
    <source>
        <dbReference type="EMBL" id="KAK6221147.1"/>
    </source>
</evidence>
<dbReference type="Pfam" id="PF00172">
    <property type="entry name" value="Zn_clus"/>
    <property type="match status" value="1"/>
</dbReference>
<dbReference type="CDD" id="cd00067">
    <property type="entry name" value="GAL4"/>
    <property type="match status" value="1"/>
</dbReference>
<dbReference type="InterPro" id="IPR036864">
    <property type="entry name" value="Zn2-C6_fun-type_DNA-bd_sf"/>
</dbReference>
<reference evidence="3 4" key="1">
    <citation type="submission" date="2023-04" db="EMBL/GenBank/DDBJ databases">
        <title>Colletotrichum tabacum stain YC1 causing leaf anthracnose on Nicotiana tabacum(L.) cv.</title>
        <authorList>
            <person name="Ji Z."/>
            <person name="Wang M."/>
            <person name="Zhang J."/>
            <person name="Wang N."/>
            <person name="Zhou Z."/>
        </authorList>
    </citation>
    <scope>NUCLEOTIDE SEQUENCE [LARGE SCALE GENOMIC DNA]</scope>
    <source>
        <strain evidence="3 4">YC1</strain>
    </source>
</reference>
<name>A0AAV9TGY5_9PEZI</name>
<dbReference type="SUPFAM" id="SSF57701">
    <property type="entry name" value="Zn2/Cys6 DNA-binding domain"/>
    <property type="match status" value="1"/>
</dbReference>
<evidence type="ECO:0000313" key="4">
    <source>
        <dbReference type="Proteomes" id="UP001327957"/>
    </source>
</evidence>
<dbReference type="InterPro" id="IPR021858">
    <property type="entry name" value="Fun_TF"/>
</dbReference>
<keyword evidence="4" id="KW-1185">Reference proteome</keyword>
<dbReference type="InterPro" id="IPR001138">
    <property type="entry name" value="Zn2Cys6_DnaBD"/>
</dbReference>
<dbReference type="AlphaFoldDB" id="A0AAV9TGY5"/>
<sequence>MSPTPDKPNERRKHRKSRHGCLVCKRRRVKCDEARPRCGACVLGNRPCSYAAAQGPPIVIVGCGNNSSYSTSTTSTTSSSITTAEIISSNVAADAAKDAQGPPETTIPIACIGPFTFNACHMTLMHHATVATQTLVGLGRETHAHIVITTALETAQTSPYLLDQLLALSALHLSSTTTTSNSDTAKTFRQEATALQNRALTLFQQRRTHDSDHKAAFLFAGLLGIHVLRNTLSDHLHSISGFTSAFVDYVRVHSGARAIISTRWTELLHSDLNPILTTMEAMDENIPIQGSETTGLSRHLQSMTQISGPFAEVCLAALKRVQRLVDIEKRRAQGAVVDGPSSTIQAALAWPLLVSPEYIDALYQHRPEALVVFACYAVILHHHRSYWIFGDSGAILFKLIFAHVGPFWSDALAWPRFVIVEDGGLSSAGQPH</sequence>
<dbReference type="PANTHER" id="PTHR47784:SF4">
    <property type="entry name" value="ZN(II)2CYS6 TRANSCRIPTION FACTOR (EUROFUNG)"/>
    <property type="match status" value="1"/>
</dbReference>
<dbReference type="GO" id="GO:0001228">
    <property type="term" value="F:DNA-binding transcription activator activity, RNA polymerase II-specific"/>
    <property type="evidence" value="ECO:0007669"/>
    <property type="project" value="TreeGrafter"/>
</dbReference>